<feature type="region of interest" description="Disordered" evidence="4">
    <location>
        <begin position="122"/>
        <end position="148"/>
    </location>
</feature>
<keyword evidence="1 3" id="KW-0853">WD repeat</keyword>
<organism evidence="5 6">
    <name type="scientific">Stylonychia lemnae</name>
    <name type="common">Ciliate</name>
    <dbReference type="NCBI Taxonomy" id="5949"/>
    <lineage>
        <taxon>Eukaryota</taxon>
        <taxon>Sar</taxon>
        <taxon>Alveolata</taxon>
        <taxon>Ciliophora</taxon>
        <taxon>Intramacronucleata</taxon>
        <taxon>Spirotrichea</taxon>
        <taxon>Stichotrichia</taxon>
        <taxon>Sporadotrichida</taxon>
        <taxon>Oxytrichidae</taxon>
        <taxon>Stylonychinae</taxon>
        <taxon>Stylonychia</taxon>
    </lineage>
</organism>
<dbReference type="PANTHER" id="PTHR19857">
    <property type="entry name" value="MITOCHONDRIAL DIVISION PROTEIN 1-RELATED"/>
    <property type="match status" value="1"/>
</dbReference>
<dbReference type="PROSITE" id="PS50294">
    <property type="entry name" value="WD_REPEATS_REGION"/>
    <property type="match status" value="2"/>
</dbReference>
<keyword evidence="2" id="KW-0677">Repeat</keyword>
<feature type="repeat" description="WD" evidence="3">
    <location>
        <begin position="249"/>
        <end position="282"/>
    </location>
</feature>
<dbReference type="InterPro" id="IPR036322">
    <property type="entry name" value="WD40_repeat_dom_sf"/>
</dbReference>
<evidence type="ECO:0000256" key="1">
    <source>
        <dbReference type="ARBA" id="ARBA00022574"/>
    </source>
</evidence>
<dbReference type="InterPro" id="IPR051179">
    <property type="entry name" value="WD_repeat_multifunction"/>
</dbReference>
<dbReference type="SMART" id="SM00320">
    <property type="entry name" value="WD40"/>
    <property type="match status" value="7"/>
</dbReference>
<accession>A0A078AS34</accession>
<dbReference type="OMA" id="FEWVRWH"/>
<dbReference type="PANTHER" id="PTHR19857:SF8">
    <property type="entry name" value="ANGIO-ASSOCIATED MIGRATORY CELL PROTEIN"/>
    <property type="match status" value="1"/>
</dbReference>
<feature type="region of interest" description="Disordered" evidence="4">
    <location>
        <begin position="1"/>
        <end position="28"/>
    </location>
</feature>
<protein>
    <submittedName>
        <fullName evidence="5">Wd40 repeat-containing protein</fullName>
    </submittedName>
</protein>
<keyword evidence="6" id="KW-1185">Reference proteome</keyword>
<sequence>MSDNNQNPNEEDFEDHKSAPSEKDEDEQDVIYLDEDEIELVDNEDNDFQTINESEIGDPNQYDDGQILAQEIIQDDSIIQFNAHKDSVFCVQLVPHEPFNMFISGDCNDKAYVWKIVKEAPESPAENNSTDQEESKTEDSKEPTTDASSHTFQIKTVVVKELEGHTETIEIAKFNHDGKFLVTGGMNNQLRIWNAEQDAFDLKYVITDGPTEDLNFLEWHPKGNVFITGGKDYLIWLYNGGNGTFISCLAGHEAEVFQAKFTTSDGGKHVVSSSADKTIRVWAPLKNECLRIIKNTSTSGISGKFHEADINCFQLHHERPLIVSGDISGKVFYSHLLTGEVGTLLGTHVDSVESIVFCKTLPVCVSAGIDSTINIYDLATNDIRFKINPTGEYGGFTKLQFSQVIPHVLLASSTLGEFLVIDVRDGQTLRNFKGHAAPINDFVEVKNLELVVTGGDDNQCLVFDLSEVYQQQRVALTN</sequence>
<dbReference type="InParanoid" id="A0A078AS34"/>
<dbReference type="InterPro" id="IPR001680">
    <property type="entry name" value="WD40_rpt"/>
</dbReference>
<feature type="compositionally biased region" description="Basic and acidic residues" evidence="4">
    <location>
        <begin position="133"/>
        <end position="144"/>
    </location>
</feature>
<reference evidence="5 6" key="1">
    <citation type="submission" date="2014-06" db="EMBL/GenBank/DDBJ databases">
        <authorList>
            <person name="Swart Estienne"/>
        </authorList>
    </citation>
    <scope>NUCLEOTIDE SEQUENCE [LARGE SCALE GENOMIC DNA]</scope>
    <source>
        <strain evidence="5 6">130c</strain>
    </source>
</reference>
<dbReference type="PROSITE" id="PS50082">
    <property type="entry name" value="WD_REPEATS_2"/>
    <property type="match status" value="2"/>
</dbReference>
<dbReference type="SUPFAM" id="SSF50978">
    <property type="entry name" value="WD40 repeat-like"/>
    <property type="match status" value="2"/>
</dbReference>
<proteinExistence type="predicted"/>
<evidence type="ECO:0000256" key="4">
    <source>
        <dbReference type="SAM" id="MobiDB-lite"/>
    </source>
</evidence>
<gene>
    <name evidence="5" type="primary">Contig12709.g13561</name>
    <name evidence="5" type="ORF">STYLEM_14048</name>
</gene>
<dbReference type="AlphaFoldDB" id="A0A078AS34"/>
<feature type="repeat" description="WD" evidence="3">
    <location>
        <begin position="162"/>
        <end position="194"/>
    </location>
</feature>
<evidence type="ECO:0000256" key="2">
    <source>
        <dbReference type="ARBA" id="ARBA00022737"/>
    </source>
</evidence>
<dbReference type="Gene3D" id="2.130.10.10">
    <property type="entry name" value="YVTN repeat-like/Quinoprotein amine dehydrogenase"/>
    <property type="match status" value="1"/>
</dbReference>
<dbReference type="Proteomes" id="UP000039865">
    <property type="component" value="Unassembled WGS sequence"/>
</dbReference>
<name>A0A078AS34_STYLE</name>
<dbReference type="Pfam" id="PF00400">
    <property type="entry name" value="WD40"/>
    <property type="match status" value="5"/>
</dbReference>
<dbReference type="EMBL" id="CCKQ01013331">
    <property type="protein sequence ID" value="CDW84979.1"/>
    <property type="molecule type" value="Genomic_DNA"/>
</dbReference>
<evidence type="ECO:0000313" key="6">
    <source>
        <dbReference type="Proteomes" id="UP000039865"/>
    </source>
</evidence>
<evidence type="ECO:0000256" key="3">
    <source>
        <dbReference type="PROSITE-ProRule" id="PRU00221"/>
    </source>
</evidence>
<dbReference type="OrthoDB" id="10261640at2759"/>
<evidence type="ECO:0000313" key="5">
    <source>
        <dbReference type="EMBL" id="CDW84979.1"/>
    </source>
</evidence>
<dbReference type="InterPro" id="IPR015943">
    <property type="entry name" value="WD40/YVTN_repeat-like_dom_sf"/>
</dbReference>